<dbReference type="Proteomes" id="UP001499854">
    <property type="component" value="Unassembled WGS sequence"/>
</dbReference>
<name>A0ABN2SGE3_9ACTN</name>
<evidence type="ECO:0000313" key="2">
    <source>
        <dbReference type="Proteomes" id="UP001499854"/>
    </source>
</evidence>
<accession>A0ABN2SGE3</accession>
<organism evidence="1 2">
    <name type="scientific">Catenulispora subtropica</name>
    <dbReference type="NCBI Taxonomy" id="450798"/>
    <lineage>
        <taxon>Bacteria</taxon>
        <taxon>Bacillati</taxon>
        <taxon>Actinomycetota</taxon>
        <taxon>Actinomycetes</taxon>
        <taxon>Catenulisporales</taxon>
        <taxon>Catenulisporaceae</taxon>
        <taxon>Catenulispora</taxon>
    </lineage>
</organism>
<evidence type="ECO:0000313" key="1">
    <source>
        <dbReference type="EMBL" id="GAA1985219.1"/>
    </source>
</evidence>
<protein>
    <recommendedName>
        <fullName evidence="3">ScyD/ScyE family protein</fullName>
    </recommendedName>
</protein>
<keyword evidence="2" id="KW-1185">Reference proteome</keyword>
<dbReference type="EMBL" id="BAAAQM010000035">
    <property type="protein sequence ID" value="GAA1985219.1"/>
    <property type="molecule type" value="Genomic_DNA"/>
</dbReference>
<dbReference type="PROSITE" id="PS51257">
    <property type="entry name" value="PROKAR_LIPOPROTEIN"/>
    <property type="match status" value="1"/>
</dbReference>
<comment type="caution">
    <text evidence="1">The sequence shown here is derived from an EMBL/GenBank/DDBJ whole genome shotgun (WGS) entry which is preliminary data.</text>
</comment>
<gene>
    <name evidence="1" type="ORF">GCM10009838_54280</name>
</gene>
<dbReference type="RefSeq" id="WP_344659950.1">
    <property type="nucleotide sequence ID" value="NZ_BAAAQM010000035.1"/>
</dbReference>
<sequence>MTTKIRFRRGIALVSFGAAFFLSGCSDDKPGAFVPPAPGSAVQVGVPPSGEKLYVDHSTGYSDFGTIELPDGTILGHRGDPPCLSTLRPAAKPQTVRCLTVKPDKQVPVGFARTPDGKVYFGWGTVLYAGTPPRLDDFKGVSGPGYPVLTDNTPIGARSDGTVIVIGQKNVWEFRQGALTSVYQLKDLHWPRPDAQPEYVGTGTAGFVDPQDTIWIAPDRGDPQTHGLELSLLEDVVGITKTGTPVWPKLPQQIPGVPGDLAKLEVVGMISDGHGGFFFRVEQYRTTPQYVIHVTADGAGTLVAASDVDPDDQAARNVKMSGPTDALHIPLYLPKGMVLRPGALILGGAANYAVAVGLPQN</sequence>
<reference evidence="1 2" key="1">
    <citation type="journal article" date="2019" name="Int. J. Syst. Evol. Microbiol.">
        <title>The Global Catalogue of Microorganisms (GCM) 10K type strain sequencing project: providing services to taxonomists for standard genome sequencing and annotation.</title>
        <authorList>
            <consortium name="The Broad Institute Genomics Platform"/>
            <consortium name="The Broad Institute Genome Sequencing Center for Infectious Disease"/>
            <person name="Wu L."/>
            <person name="Ma J."/>
        </authorList>
    </citation>
    <scope>NUCLEOTIDE SEQUENCE [LARGE SCALE GENOMIC DNA]</scope>
    <source>
        <strain evidence="1 2">JCM 16013</strain>
    </source>
</reference>
<proteinExistence type="predicted"/>
<evidence type="ECO:0008006" key="3">
    <source>
        <dbReference type="Google" id="ProtNLM"/>
    </source>
</evidence>